<dbReference type="Proteomes" id="UP000033092">
    <property type="component" value="Chromosome"/>
</dbReference>
<evidence type="ECO:0000313" key="2">
    <source>
        <dbReference type="Proteomes" id="UP000033092"/>
    </source>
</evidence>
<gene>
    <name evidence="1" type="ORF">MSSIH_3352</name>
</gene>
<dbReference type="Pfam" id="PF01026">
    <property type="entry name" value="TatD_DNase"/>
    <property type="match status" value="1"/>
</dbReference>
<name>A0A0E3PHQ3_9EURY</name>
<evidence type="ECO:0008006" key="3">
    <source>
        <dbReference type="Google" id="ProtNLM"/>
    </source>
</evidence>
<organism evidence="1 2">
    <name type="scientific">Methanosarcina siciliae HI350</name>
    <dbReference type="NCBI Taxonomy" id="1434119"/>
    <lineage>
        <taxon>Archaea</taxon>
        <taxon>Methanobacteriati</taxon>
        <taxon>Methanobacteriota</taxon>
        <taxon>Stenosarchaea group</taxon>
        <taxon>Methanomicrobia</taxon>
        <taxon>Methanosarcinales</taxon>
        <taxon>Methanosarcinaceae</taxon>
        <taxon>Methanosarcina</taxon>
    </lineage>
</organism>
<dbReference type="AlphaFoldDB" id="A0A0E3PHQ3"/>
<protein>
    <recommendedName>
        <fullName evidence="3">Metal-dependent hydrolase</fullName>
    </recommendedName>
</protein>
<dbReference type="InterPro" id="IPR001130">
    <property type="entry name" value="TatD-like"/>
</dbReference>
<dbReference type="PIRSF" id="PIRSF004961">
    <property type="entry name" value="UCP004961_TatD"/>
    <property type="match status" value="1"/>
</dbReference>
<dbReference type="SUPFAM" id="SSF51556">
    <property type="entry name" value="Metallo-dependent hydrolases"/>
    <property type="match status" value="1"/>
</dbReference>
<dbReference type="PANTHER" id="PTHR42206:SF1">
    <property type="entry name" value="METAL-DEPENDENT HYDROLASE"/>
    <property type="match status" value="1"/>
</dbReference>
<dbReference type="KEGG" id="msz:MSSIH_3352"/>
<evidence type="ECO:0000313" key="1">
    <source>
        <dbReference type="EMBL" id="AKB34042.1"/>
    </source>
</evidence>
<dbReference type="InterPro" id="IPR032466">
    <property type="entry name" value="Metal_Hydrolase"/>
</dbReference>
<accession>A0A0E3PHQ3</accession>
<reference evidence="1 2" key="1">
    <citation type="submission" date="2014-07" db="EMBL/GenBank/DDBJ databases">
        <title>Methanogenic archaea and the global carbon cycle.</title>
        <authorList>
            <person name="Henriksen J.R."/>
            <person name="Luke J."/>
            <person name="Reinhart S."/>
            <person name="Benedict M.N."/>
            <person name="Youngblut N.D."/>
            <person name="Metcalf M.E."/>
            <person name="Whitaker R.J."/>
            <person name="Metcalf W.W."/>
        </authorList>
    </citation>
    <scope>NUCLEOTIDE SEQUENCE [LARGE SCALE GENOMIC DNA]</scope>
    <source>
        <strain evidence="1 2">HI350</strain>
    </source>
</reference>
<proteinExistence type="predicted"/>
<dbReference type="PATRIC" id="fig|1434119.4.peg.4341"/>
<dbReference type="EMBL" id="CP009507">
    <property type="protein sequence ID" value="AKB34042.1"/>
    <property type="molecule type" value="Genomic_DNA"/>
</dbReference>
<dbReference type="InterPro" id="IPR011589">
    <property type="entry name" value="UCP004961"/>
</dbReference>
<dbReference type="GO" id="GO:0016788">
    <property type="term" value="F:hydrolase activity, acting on ester bonds"/>
    <property type="evidence" value="ECO:0007669"/>
    <property type="project" value="InterPro"/>
</dbReference>
<sequence length="290" mass="32294">MFSGNFRGINMPAKIPITDNHMHIDPRARGLEAVKEFQKSGGTHIILVTKPSWSLGITVKKPEDYLAVFEETVEIASKIREIGVGAFPVLGVHPAEISKLTEYMELPEATETMKKGLELAAGYVERGLAVGIKSGRPHYPVSSEVWAASNEVMEHAFFLGKEQDCAVQLHTENVEEPELHDIAERAKKTGIKMYRVVKHYSPPLVKTCEELGIFPGVIAVKGAIEQALGEGTRFMMETDYIDDPDRPGAVLGPKTIPKRTLKLIETHGEEPFWVVHKENPEKVYDIEIEL</sequence>
<dbReference type="Gene3D" id="3.20.20.140">
    <property type="entry name" value="Metal-dependent hydrolases"/>
    <property type="match status" value="1"/>
</dbReference>
<dbReference type="PANTHER" id="PTHR42206">
    <property type="entry name" value="METAL-DEPENDENT HYDROLASE-RELATED"/>
    <property type="match status" value="1"/>
</dbReference>
<dbReference type="HOGENOM" id="CLU_985571_0_0_2"/>